<organism evidence="2 3">
    <name type="scientific">Monoraphidium neglectum</name>
    <dbReference type="NCBI Taxonomy" id="145388"/>
    <lineage>
        <taxon>Eukaryota</taxon>
        <taxon>Viridiplantae</taxon>
        <taxon>Chlorophyta</taxon>
        <taxon>core chlorophytes</taxon>
        <taxon>Chlorophyceae</taxon>
        <taxon>CS clade</taxon>
        <taxon>Sphaeropleales</taxon>
        <taxon>Selenastraceae</taxon>
        <taxon>Monoraphidium</taxon>
    </lineage>
</organism>
<gene>
    <name evidence="2" type="ORF">MNEG_13151</name>
</gene>
<evidence type="ECO:0000256" key="1">
    <source>
        <dbReference type="PROSITE-ProRule" id="PRU00235"/>
    </source>
</evidence>
<dbReference type="PANTHER" id="PTHR45982:SF1">
    <property type="entry name" value="REGULATOR OF CHROMOSOME CONDENSATION"/>
    <property type="match status" value="1"/>
</dbReference>
<proteinExistence type="predicted"/>
<feature type="repeat" description="RCC1" evidence="1">
    <location>
        <begin position="350"/>
        <end position="388"/>
    </location>
</feature>
<dbReference type="GO" id="GO:0005737">
    <property type="term" value="C:cytoplasm"/>
    <property type="evidence" value="ECO:0007669"/>
    <property type="project" value="TreeGrafter"/>
</dbReference>
<dbReference type="InterPro" id="IPR000408">
    <property type="entry name" value="Reg_chr_condens"/>
</dbReference>
<dbReference type="GO" id="GO:0005085">
    <property type="term" value="F:guanyl-nucleotide exchange factor activity"/>
    <property type="evidence" value="ECO:0007669"/>
    <property type="project" value="TreeGrafter"/>
</dbReference>
<dbReference type="STRING" id="145388.A0A0D2MIJ4"/>
<dbReference type="AlphaFoldDB" id="A0A0D2MIJ4"/>
<dbReference type="PROSITE" id="PS50012">
    <property type="entry name" value="RCC1_3"/>
    <property type="match status" value="1"/>
</dbReference>
<dbReference type="Pfam" id="PF13540">
    <property type="entry name" value="RCC1_2"/>
    <property type="match status" value="4"/>
</dbReference>
<sequence length="428" mass="42367">MSEPCATQGASINGGPPNAVLATLAPGATFVYDNTDSKQRSRCGTDVASDPPGKQICWIFASVPGGKSGWLPGIRGTFENAFCELTRPQDGQLLAGFGVGCPYSCKPGYGGPNCDMCIPGHGGSKCALCDAGTFSRGGSPSSTKPQCTACPRGSTPGNGSTTAAACTVAGPVRCFGGNGYGQSNVPPDLGNVSAVFGGDRHSCALTTSGYVRCWGDNSDGQSTPPADLVRCFGGSQYQQTAVPPDLGSAASITAGGYHTCAVTAAGALRCWGANGADQSSVPADLGNSSIVVSAGGFHTCALLSNFSANGSVVRCFGLASDGQIAVPSDLTNPVAVSAGFSHTCAVTSSGGVRCWGSNRSGQASPPPGLANVAAVSAGDAHTCALLASGVARCFGRTDSGQTVVPTGLPGPVTAVSAGFGTHTCIRTG</sequence>
<dbReference type="KEGG" id="mng:MNEG_13151"/>
<protein>
    <submittedName>
        <fullName evidence="2">Regulator of chromosome condensation RCC1</fullName>
    </submittedName>
</protein>
<dbReference type="OrthoDB" id="538768at2759"/>
<reference evidence="2 3" key="1">
    <citation type="journal article" date="2013" name="BMC Genomics">
        <title>Reconstruction of the lipid metabolism for the microalga Monoraphidium neglectum from its genome sequence reveals characteristics suitable for biofuel production.</title>
        <authorList>
            <person name="Bogen C."/>
            <person name="Al-Dilaimi A."/>
            <person name="Albersmeier A."/>
            <person name="Wichmann J."/>
            <person name="Grundmann M."/>
            <person name="Rupp O."/>
            <person name="Lauersen K.J."/>
            <person name="Blifernez-Klassen O."/>
            <person name="Kalinowski J."/>
            <person name="Goesmann A."/>
            <person name="Mussgnug J.H."/>
            <person name="Kruse O."/>
        </authorList>
    </citation>
    <scope>NUCLEOTIDE SEQUENCE [LARGE SCALE GENOMIC DNA]</scope>
    <source>
        <strain evidence="2 3">SAG 48.87</strain>
    </source>
</reference>
<evidence type="ECO:0000313" key="3">
    <source>
        <dbReference type="Proteomes" id="UP000054498"/>
    </source>
</evidence>
<dbReference type="GeneID" id="25730585"/>
<dbReference type="RefSeq" id="XP_013893830.1">
    <property type="nucleotide sequence ID" value="XM_014038376.1"/>
</dbReference>
<dbReference type="Gene3D" id="2.130.10.30">
    <property type="entry name" value="Regulator of chromosome condensation 1/beta-lactamase-inhibitor protein II"/>
    <property type="match status" value="3"/>
</dbReference>
<dbReference type="SUPFAM" id="SSF50985">
    <property type="entry name" value="RCC1/BLIP-II"/>
    <property type="match status" value="1"/>
</dbReference>
<dbReference type="Proteomes" id="UP000054498">
    <property type="component" value="Unassembled WGS sequence"/>
</dbReference>
<evidence type="ECO:0000313" key="2">
    <source>
        <dbReference type="EMBL" id="KIY94810.1"/>
    </source>
</evidence>
<dbReference type="InterPro" id="IPR009091">
    <property type="entry name" value="RCC1/BLIP-II"/>
</dbReference>
<dbReference type="PANTHER" id="PTHR45982">
    <property type="entry name" value="REGULATOR OF CHROMOSOME CONDENSATION"/>
    <property type="match status" value="1"/>
</dbReference>
<dbReference type="InterPro" id="IPR051553">
    <property type="entry name" value="Ran_GTPase-activating"/>
</dbReference>
<keyword evidence="3" id="KW-1185">Reference proteome</keyword>
<name>A0A0D2MIJ4_9CHLO</name>
<accession>A0A0D2MIJ4</accession>
<dbReference type="EMBL" id="KK103873">
    <property type="protein sequence ID" value="KIY94810.1"/>
    <property type="molecule type" value="Genomic_DNA"/>
</dbReference>